<dbReference type="InterPro" id="IPR006597">
    <property type="entry name" value="Sel1-like"/>
</dbReference>
<accession>A0A6P1T1Z8</accession>
<evidence type="ECO:0000313" key="3">
    <source>
        <dbReference type="Proteomes" id="UP000464495"/>
    </source>
</evidence>
<dbReference type="RefSeq" id="WP_161861884.1">
    <property type="nucleotide sequence ID" value="NZ_CP046620.1"/>
</dbReference>
<dbReference type="AlphaFoldDB" id="A0A6P1T1Z8"/>
<evidence type="ECO:0000313" key="2">
    <source>
        <dbReference type="EMBL" id="QHQ35319.1"/>
    </source>
</evidence>
<gene>
    <name evidence="2" type="ORF">GO499_08960</name>
</gene>
<keyword evidence="3" id="KW-1185">Reference proteome</keyword>
<feature type="domain" description="Fibronectin type-III" evidence="1">
    <location>
        <begin position="180"/>
        <end position="278"/>
    </location>
</feature>
<dbReference type="EMBL" id="CP046620">
    <property type="protein sequence ID" value="QHQ35319.1"/>
    <property type="molecule type" value="Genomic_DNA"/>
</dbReference>
<dbReference type="PANTHER" id="PTHR11102:SF160">
    <property type="entry name" value="ERAD-ASSOCIATED E3 UBIQUITIN-PROTEIN LIGASE COMPONENT HRD3"/>
    <property type="match status" value="1"/>
</dbReference>
<dbReference type="InterPro" id="IPR011990">
    <property type="entry name" value="TPR-like_helical_dom_sf"/>
</dbReference>
<protein>
    <recommendedName>
        <fullName evidence="1">Fibronectin type-III domain-containing protein</fullName>
    </recommendedName>
</protein>
<reference evidence="2 3" key="1">
    <citation type="submission" date="2019-12" db="EMBL/GenBank/DDBJ databases">
        <title>Complete genome sequence of Algicella marina strain 9Alg 56(T) isolated from the red alga Tichocarpus crinitus.</title>
        <authorList>
            <person name="Kim S.-G."/>
            <person name="Nedashkovskaya O.I."/>
        </authorList>
    </citation>
    <scope>NUCLEOTIDE SEQUENCE [LARGE SCALE GENOMIC DNA]</scope>
    <source>
        <strain evidence="2 3">9Alg 56</strain>
    </source>
</reference>
<proteinExistence type="predicted"/>
<dbReference type="SMART" id="SM00671">
    <property type="entry name" value="SEL1"/>
    <property type="match status" value="3"/>
</dbReference>
<name>A0A6P1T1Z8_9RHOB</name>
<dbReference type="KEGG" id="amaq:GO499_08960"/>
<organism evidence="2 3">
    <name type="scientific">Algicella marina</name>
    <dbReference type="NCBI Taxonomy" id="2683284"/>
    <lineage>
        <taxon>Bacteria</taxon>
        <taxon>Pseudomonadati</taxon>
        <taxon>Pseudomonadota</taxon>
        <taxon>Alphaproteobacteria</taxon>
        <taxon>Rhodobacterales</taxon>
        <taxon>Paracoccaceae</taxon>
        <taxon>Algicella</taxon>
    </lineage>
</organism>
<dbReference type="InterPro" id="IPR050767">
    <property type="entry name" value="Sel1_AlgK"/>
</dbReference>
<dbReference type="Gene3D" id="1.25.40.10">
    <property type="entry name" value="Tetratricopeptide repeat domain"/>
    <property type="match status" value="1"/>
</dbReference>
<sequence length="378" mass="39607">MTIRTALLASLIGAFLGADARAQVDWPDGAAAFGAQDFAAARTLWEAEANTGSARARFGLGLLYDLGLGVGRDPVKAMRWYLESAEQGLPKAQFNVGVMLDAGTGGTRSVEAAAIWYARAAASGHRRAQYNLGLLYAQGDGVPQNPDVAAFWLAAAAEELPAAADQLAGLPEVDEGVLTAPLPLAEAMVSEEGPLRAELVWSAPPQPAGSVYVVELRAADRQGLPVEITETTSASATAIPLPEEGRTYFWRVSSVDATAAAYESSPWRRLEGGEVADPAPMAGQSITIRTREFDIPALRLGREIAESFRAAGLRTHLSVGASSATQTTVAYAFERDASLARDVAAFLPVLRQNAAAFGASRQALPGNITVDLVGGTAE</sequence>
<dbReference type="InterPro" id="IPR003961">
    <property type="entry name" value="FN3_dom"/>
</dbReference>
<dbReference type="PANTHER" id="PTHR11102">
    <property type="entry name" value="SEL-1-LIKE PROTEIN"/>
    <property type="match status" value="1"/>
</dbReference>
<dbReference type="Pfam" id="PF08238">
    <property type="entry name" value="Sel1"/>
    <property type="match status" value="3"/>
</dbReference>
<dbReference type="Proteomes" id="UP000464495">
    <property type="component" value="Chromosome"/>
</dbReference>
<evidence type="ECO:0000259" key="1">
    <source>
        <dbReference type="PROSITE" id="PS50853"/>
    </source>
</evidence>
<dbReference type="PROSITE" id="PS50853">
    <property type="entry name" value="FN3"/>
    <property type="match status" value="1"/>
</dbReference>
<dbReference type="SUPFAM" id="SSF81901">
    <property type="entry name" value="HCP-like"/>
    <property type="match status" value="1"/>
</dbReference>